<accession>A0A0F9HRY2</accession>
<reference evidence="1" key="1">
    <citation type="journal article" date="2015" name="Nature">
        <title>Complex archaea that bridge the gap between prokaryotes and eukaryotes.</title>
        <authorList>
            <person name="Spang A."/>
            <person name="Saw J.H."/>
            <person name="Jorgensen S.L."/>
            <person name="Zaremba-Niedzwiedzka K."/>
            <person name="Martijn J."/>
            <person name="Lind A.E."/>
            <person name="van Eijk R."/>
            <person name="Schleper C."/>
            <person name="Guy L."/>
            <person name="Ettema T.J."/>
        </authorList>
    </citation>
    <scope>NUCLEOTIDE SEQUENCE</scope>
</reference>
<proteinExistence type="predicted"/>
<evidence type="ECO:0000313" key="1">
    <source>
        <dbReference type="EMBL" id="KKL84435.1"/>
    </source>
</evidence>
<organism evidence="1">
    <name type="scientific">marine sediment metagenome</name>
    <dbReference type="NCBI Taxonomy" id="412755"/>
    <lineage>
        <taxon>unclassified sequences</taxon>
        <taxon>metagenomes</taxon>
        <taxon>ecological metagenomes</taxon>
    </lineage>
</organism>
<dbReference type="AlphaFoldDB" id="A0A0F9HRY2"/>
<feature type="non-terminal residue" evidence="1">
    <location>
        <position position="1"/>
    </location>
</feature>
<sequence>MTDSIILDPQEKAIAERQCEGCRWWSWFRGCFYDLPNSDSSQPIADCKVRAPRLRSVFGGTMSSQGKVEWMQDKVIETPFDQRITELEDKCRLATETLTDRVGLNDLIYRRSGFRLGHGSRDGEVERLRGAAIRLLTYCPSKDGDYSTGGGSDWSRNFAAATMNMLATLEETRHE</sequence>
<gene>
    <name evidence="1" type="ORF">LCGC14_1964700</name>
</gene>
<comment type="caution">
    <text evidence="1">The sequence shown here is derived from an EMBL/GenBank/DDBJ whole genome shotgun (WGS) entry which is preliminary data.</text>
</comment>
<name>A0A0F9HRY2_9ZZZZ</name>
<protein>
    <submittedName>
        <fullName evidence="1">Uncharacterized protein</fullName>
    </submittedName>
</protein>
<dbReference type="EMBL" id="LAZR01021696">
    <property type="protein sequence ID" value="KKL84435.1"/>
    <property type="molecule type" value="Genomic_DNA"/>
</dbReference>